<dbReference type="InterPro" id="IPR050266">
    <property type="entry name" value="AB_hydrolase_sf"/>
</dbReference>
<keyword evidence="4" id="KW-1185">Reference proteome</keyword>
<keyword evidence="1 3" id="KW-0378">Hydrolase</keyword>
<organism evidence="3 4">
    <name type="scientific">Leifsonia tongyongensis</name>
    <dbReference type="NCBI Taxonomy" id="1268043"/>
    <lineage>
        <taxon>Bacteria</taxon>
        <taxon>Bacillati</taxon>
        <taxon>Actinomycetota</taxon>
        <taxon>Actinomycetes</taxon>
        <taxon>Micrococcales</taxon>
        <taxon>Microbacteriaceae</taxon>
        <taxon>Leifsonia</taxon>
    </lineage>
</organism>
<accession>A0A6L9XWT7</accession>
<dbReference type="Proteomes" id="UP000474967">
    <property type="component" value="Unassembled WGS sequence"/>
</dbReference>
<reference evidence="3 4" key="1">
    <citation type="journal article" date="2014" name="J. Microbiol.">
        <title>Diaminobutyricibacter tongyongensis gen. nov., sp. nov. and Homoserinibacter gongjuensis gen. nov., sp. nov. belong to the family Microbacteriaceae.</title>
        <authorList>
            <person name="Kim S.J."/>
            <person name="Ahn J.H."/>
            <person name="Weon H.Y."/>
            <person name="Hamada M."/>
            <person name="Suzuki K."/>
            <person name="Kwon S.W."/>
        </authorList>
    </citation>
    <scope>NUCLEOTIDE SEQUENCE [LARGE SCALE GENOMIC DNA]</scope>
    <source>
        <strain evidence="3 4">NBRC 108724</strain>
    </source>
</reference>
<proteinExistence type="predicted"/>
<evidence type="ECO:0000256" key="1">
    <source>
        <dbReference type="ARBA" id="ARBA00022801"/>
    </source>
</evidence>
<dbReference type="PRINTS" id="PR00111">
    <property type="entry name" value="ABHYDROLASE"/>
</dbReference>
<dbReference type="Gene3D" id="3.40.50.1820">
    <property type="entry name" value="alpha/beta hydrolase"/>
    <property type="match status" value="1"/>
</dbReference>
<dbReference type="Pfam" id="PF12697">
    <property type="entry name" value="Abhydrolase_6"/>
    <property type="match status" value="1"/>
</dbReference>
<evidence type="ECO:0000313" key="4">
    <source>
        <dbReference type="Proteomes" id="UP000474967"/>
    </source>
</evidence>
<name>A0A6L9XWT7_9MICO</name>
<dbReference type="GO" id="GO:0016020">
    <property type="term" value="C:membrane"/>
    <property type="evidence" value="ECO:0007669"/>
    <property type="project" value="TreeGrafter"/>
</dbReference>
<evidence type="ECO:0000313" key="3">
    <source>
        <dbReference type="EMBL" id="NEN05746.1"/>
    </source>
</evidence>
<dbReference type="PANTHER" id="PTHR43798">
    <property type="entry name" value="MONOACYLGLYCEROL LIPASE"/>
    <property type="match status" value="1"/>
</dbReference>
<dbReference type="InterPro" id="IPR029058">
    <property type="entry name" value="AB_hydrolase_fold"/>
</dbReference>
<feature type="domain" description="AB hydrolase-1" evidence="2">
    <location>
        <begin position="26"/>
        <end position="248"/>
    </location>
</feature>
<sequence>MNIIDITTEAGTAEVTYAEFGQGRPVVILHGGAGPQSVTAFAELFAARGDSRVIVPTHPGFAGTPRPDHLDSIRALAELYATMIDELDLTDVLLIGNSIGGWIAAELALIAGPRLSALILVDAAGLDVDGHPIADFFSLTMDQLADLSYFEPGAYRIDVDALPAPVKSAMAGNRAALLAYAGTSMADPTLRMRIAGIRIPTLVVWGQADRVVDPAHARAYATGIPGAALDLIDNAGHLPQLETPERLRDDVAAFVAGYQSALPATSRTPM</sequence>
<evidence type="ECO:0000259" key="2">
    <source>
        <dbReference type="Pfam" id="PF12697"/>
    </source>
</evidence>
<gene>
    <name evidence="3" type="ORF">G3T36_07655</name>
</gene>
<comment type="caution">
    <text evidence="3">The sequence shown here is derived from an EMBL/GenBank/DDBJ whole genome shotgun (WGS) entry which is preliminary data.</text>
</comment>
<dbReference type="SUPFAM" id="SSF53474">
    <property type="entry name" value="alpha/beta-Hydrolases"/>
    <property type="match status" value="1"/>
</dbReference>
<dbReference type="RefSeq" id="WP_163288920.1">
    <property type="nucleotide sequence ID" value="NZ_JAAGWY010000001.1"/>
</dbReference>
<dbReference type="AlphaFoldDB" id="A0A6L9XWT7"/>
<dbReference type="PANTHER" id="PTHR43798:SF31">
    <property type="entry name" value="AB HYDROLASE SUPERFAMILY PROTEIN YCLE"/>
    <property type="match status" value="1"/>
</dbReference>
<protein>
    <submittedName>
        <fullName evidence="3">Alpha/beta hydrolase</fullName>
    </submittedName>
</protein>
<dbReference type="EMBL" id="JAAGWY010000001">
    <property type="protein sequence ID" value="NEN05746.1"/>
    <property type="molecule type" value="Genomic_DNA"/>
</dbReference>
<dbReference type="GO" id="GO:0016787">
    <property type="term" value="F:hydrolase activity"/>
    <property type="evidence" value="ECO:0007669"/>
    <property type="project" value="UniProtKB-KW"/>
</dbReference>
<dbReference type="InterPro" id="IPR000073">
    <property type="entry name" value="AB_hydrolase_1"/>
</dbReference>